<dbReference type="EMBL" id="CP015118">
    <property type="protein sequence ID" value="ARN20209.1"/>
    <property type="molecule type" value="Genomic_DNA"/>
</dbReference>
<keyword evidence="2" id="KW-0732">Signal</keyword>
<dbReference type="RefSeq" id="WP_085750479.1">
    <property type="nucleotide sequence ID" value="NZ_BSPR01000014.1"/>
</dbReference>
<sequence length="368" mass="40047">MVSQTTAARARAFLLRAVAVAMAAAFAIGAAMRLASAGDFGFGGSVAPTATMPPLDGATAWINSPALTTDSLRGKVVLVDFWTYSCINCLRTLPHVRAWAQKYREHGLVVLGVHTPEFDFERNPGNVLRATRDLKIDYPVAVDSNFALWQAFGTRAWPTLYFVDAKGQIRGQQLGEGRYDKAERMIQQLLREAGRTGVPDDLVSPQGAGTQAAPAPVPAESGETYVGSDRAQGFTAAEGRLRAGRAETYVPATSLRTNQWTLGGTWNVAGEYAQSDQKGGRIAYRFRARDLHLVLGPTVDGRPVRFRVRVDGMAPKDDHGSDTDAEGFGQVDAQRLYQLVRQRSSGTDRLFEIEFLDPGVRAYAFTFG</sequence>
<dbReference type="PANTHER" id="PTHR42852:SF13">
    <property type="entry name" value="PROTEIN DIPZ"/>
    <property type="match status" value="1"/>
</dbReference>
<dbReference type="GO" id="GO:0016209">
    <property type="term" value="F:antioxidant activity"/>
    <property type="evidence" value="ECO:0007669"/>
    <property type="project" value="InterPro"/>
</dbReference>
<dbReference type="PANTHER" id="PTHR42852">
    <property type="entry name" value="THIOL:DISULFIDE INTERCHANGE PROTEIN DSBE"/>
    <property type="match status" value="1"/>
</dbReference>
<evidence type="ECO:0000313" key="4">
    <source>
        <dbReference type="Proteomes" id="UP000193427"/>
    </source>
</evidence>
<dbReference type="SUPFAM" id="SSF52833">
    <property type="entry name" value="Thioredoxin-like"/>
    <property type="match status" value="1"/>
</dbReference>
<dbReference type="Pfam" id="PF00578">
    <property type="entry name" value="AhpC-TSA"/>
    <property type="match status" value="1"/>
</dbReference>
<dbReference type="InterPro" id="IPR000866">
    <property type="entry name" value="AhpC/TSA"/>
</dbReference>
<protein>
    <submittedName>
        <fullName evidence="3">Uncharacterized protein</fullName>
    </submittedName>
</protein>
<dbReference type="InterPro" id="IPR050553">
    <property type="entry name" value="Thioredoxin_ResA/DsbE_sf"/>
</dbReference>
<dbReference type="GO" id="GO:0016491">
    <property type="term" value="F:oxidoreductase activity"/>
    <property type="evidence" value="ECO:0007669"/>
    <property type="project" value="InterPro"/>
</dbReference>
<dbReference type="Gene3D" id="2.60.120.260">
    <property type="entry name" value="Galactose-binding domain-like"/>
    <property type="match status" value="1"/>
</dbReference>
<evidence type="ECO:0000313" key="3">
    <source>
        <dbReference type="EMBL" id="ARN20209.1"/>
    </source>
</evidence>
<dbReference type="CDD" id="cd03012">
    <property type="entry name" value="TlpA_like_DipZ_like"/>
    <property type="match status" value="1"/>
</dbReference>
<feature type="compositionally biased region" description="Low complexity" evidence="1">
    <location>
        <begin position="205"/>
        <end position="214"/>
    </location>
</feature>
<dbReference type="STRING" id="946333.A4W93_10015"/>
<evidence type="ECO:0000256" key="2">
    <source>
        <dbReference type="SAM" id="SignalP"/>
    </source>
</evidence>
<dbReference type="AlphaFoldDB" id="A0A1W6L7A3"/>
<dbReference type="InterPro" id="IPR013766">
    <property type="entry name" value="Thioredoxin_domain"/>
</dbReference>
<accession>A0A1W6L7A3</accession>
<feature type="region of interest" description="Disordered" evidence="1">
    <location>
        <begin position="204"/>
        <end position="227"/>
    </location>
</feature>
<dbReference type="Proteomes" id="UP000193427">
    <property type="component" value="Chromosome"/>
</dbReference>
<keyword evidence="4" id="KW-1185">Reference proteome</keyword>
<gene>
    <name evidence="3" type="ORF">A4W93_10015</name>
</gene>
<evidence type="ECO:0000256" key="1">
    <source>
        <dbReference type="SAM" id="MobiDB-lite"/>
    </source>
</evidence>
<dbReference type="Gene3D" id="3.40.30.10">
    <property type="entry name" value="Glutaredoxin"/>
    <property type="match status" value="1"/>
</dbReference>
<feature type="signal peptide" evidence="2">
    <location>
        <begin position="1"/>
        <end position="23"/>
    </location>
</feature>
<organism evidence="3 4">
    <name type="scientific">Piscinibacter gummiphilus</name>
    <dbReference type="NCBI Taxonomy" id="946333"/>
    <lineage>
        <taxon>Bacteria</taxon>
        <taxon>Pseudomonadati</taxon>
        <taxon>Pseudomonadota</taxon>
        <taxon>Betaproteobacteria</taxon>
        <taxon>Burkholderiales</taxon>
        <taxon>Sphaerotilaceae</taxon>
        <taxon>Piscinibacter</taxon>
    </lineage>
</organism>
<dbReference type="PROSITE" id="PS51352">
    <property type="entry name" value="THIOREDOXIN_2"/>
    <property type="match status" value="1"/>
</dbReference>
<feature type="chain" id="PRO_5044292455" evidence="2">
    <location>
        <begin position="24"/>
        <end position="368"/>
    </location>
</feature>
<proteinExistence type="predicted"/>
<name>A0A1W6L7A3_9BURK</name>
<dbReference type="OrthoDB" id="9811352at2"/>
<dbReference type="Pfam" id="PF17991">
    <property type="entry name" value="Thioredoxin_10"/>
    <property type="match status" value="1"/>
</dbReference>
<dbReference type="InterPro" id="IPR041017">
    <property type="entry name" value="Thioredoxin_10"/>
</dbReference>
<dbReference type="KEGG" id="rgu:A4W93_10015"/>
<reference evidence="3 4" key="1">
    <citation type="submission" date="2016-04" db="EMBL/GenBank/DDBJ databases">
        <title>Complete genome sequence of natural rubber-degrading, novel Gram-negative bacterium, Rhizobacter gummiphilus strain NS21.</title>
        <authorList>
            <person name="Tabata M."/>
            <person name="Kasai D."/>
            <person name="Fukuda M."/>
        </authorList>
    </citation>
    <scope>NUCLEOTIDE SEQUENCE [LARGE SCALE GENOMIC DNA]</scope>
    <source>
        <strain evidence="3 4">NS21</strain>
    </source>
</reference>
<dbReference type="InterPro" id="IPR036249">
    <property type="entry name" value="Thioredoxin-like_sf"/>
</dbReference>